<reference evidence="1" key="1">
    <citation type="journal article" date="2015" name="Nature">
        <title>Complex archaea that bridge the gap between prokaryotes and eukaryotes.</title>
        <authorList>
            <person name="Spang A."/>
            <person name="Saw J.H."/>
            <person name="Jorgensen S.L."/>
            <person name="Zaremba-Niedzwiedzka K."/>
            <person name="Martijn J."/>
            <person name="Lind A.E."/>
            <person name="van Eijk R."/>
            <person name="Schleper C."/>
            <person name="Guy L."/>
            <person name="Ettema T.J."/>
        </authorList>
    </citation>
    <scope>NUCLEOTIDE SEQUENCE</scope>
</reference>
<sequence>MTVKIKIKSIEFTCKQCGLTYESLPRNMRKNNKDGICDICYERSKQKEEGTILKWI</sequence>
<gene>
    <name evidence="1" type="ORF">LCGC14_0224160</name>
</gene>
<organism evidence="1">
    <name type="scientific">marine sediment metagenome</name>
    <dbReference type="NCBI Taxonomy" id="412755"/>
    <lineage>
        <taxon>unclassified sequences</taxon>
        <taxon>metagenomes</taxon>
        <taxon>ecological metagenomes</taxon>
    </lineage>
</organism>
<name>A0A0F9XG23_9ZZZZ</name>
<accession>A0A0F9XG23</accession>
<comment type="caution">
    <text evidence="1">The sequence shown here is derived from an EMBL/GenBank/DDBJ whole genome shotgun (WGS) entry which is preliminary data.</text>
</comment>
<dbReference type="AlphaFoldDB" id="A0A0F9XG23"/>
<evidence type="ECO:0000313" key="1">
    <source>
        <dbReference type="EMBL" id="KKN90833.1"/>
    </source>
</evidence>
<dbReference type="EMBL" id="LAZR01000107">
    <property type="protein sequence ID" value="KKN90833.1"/>
    <property type="molecule type" value="Genomic_DNA"/>
</dbReference>
<protein>
    <submittedName>
        <fullName evidence="1">Uncharacterized protein</fullName>
    </submittedName>
</protein>
<proteinExistence type="predicted"/>